<comment type="caution">
    <text evidence="2">The sequence shown here is derived from an EMBL/GenBank/DDBJ whole genome shotgun (WGS) entry which is preliminary data.</text>
</comment>
<sequence length="146" mass="16535">MSARIEKFYPLLLGFLVGIASLYAAKIYGVSENFKDIFSAVINICGITIGFLATVITIILAFNDQHVIKQLKKTGSYKRIFNYFISSIQWFFTILLLSAIGLVLDFRTSSAWQPYFIGLWSFALAAAFLSYYRAIDIFTVILRSLD</sequence>
<proteinExistence type="predicted"/>
<gene>
    <name evidence="2" type="ORF">KME15_14645</name>
</gene>
<protein>
    <submittedName>
        <fullName evidence="2">Uncharacterized protein</fullName>
    </submittedName>
</protein>
<dbReference type="Proteomes" id="UP000757435">
    <property type="component" value="Unassembled WGS sequence"/>
</dbReference>
<keyword evidence="1" id="KW-0472">Membrane</keyword>
<organism evidence="2 3">
    <name type="scientific">Drouetiella hepatica Uher 2000/2452</name>
    <dbReference type="NCBI Taxonomy" id="904376"/>
    <lineage>
        <taxon>Bacteria</taxon>
        <taxon>Bacillati</taxon>
        <taxon>Cyanobacteriota</taxon>
        <taxon>Cyanophyceae</taxon>
        <taxon>Oculatellales</taxon>
        <taxon>Oculatellaceae</taxon>
        <taxon>Drouetiella</taxon>
    </lineage>
</organism>
<keyword evidence="1" id="KW-1133">Transmembrane helix</keyword>
<feature type="transmembrane region" description="Helical" evidence="1">
    <location>
        <begin position="115"/>
        <end position="134"/>
    </location>
</feature>
<reference evidence="2" key="2">
    <citation type="journal article" date="2022" name="Microbiol. Resour. Announc.">
        <title>Metagenome Sequencing to Explore Phylogenomics of Terrestrial Cyanobacteria.</title>
        <authorList>
            <person name="Ward R.D."/>
            <person name="Stajich J.E."/>
            <person name="Johansen J.R."/>
            <person name="Huntemann M."/>
            <person name="Clum A."/>
            <person name="Foster B."/>
            <person name="Foster B."/>
            <person name="Roux S."/>
            <person name="Palaniappan K."/>
            <person name="Varghese N."/>
            <person name="Mukherjee S."/>
            <person name="Reddy T.B.K."/>
            <person name="Daum C."/>
            <person name="Copeland A."/>
            <person name="Chen I.A."/>
            <person name="Ivanova N.N."/>
            <person name="Kyrpides N.C."/>
            <person name="Shapiro N."/>
            <person name="Eloe-Fadrosh E.A."/>
            <person name="Pietrasiak N."/>
        </authorList>
    </citation>
    <scope>NUCLEOTIDE SEQUENCE</scope>
    <source>
        <strain evidence="2">UHER 2000/2452</strain>
    </source>
</reference>
<dbReference type="EMBL" id="JAHHHD010000016">
    <property type="protein sequence ID" value="MBW4659911.1"/>
    <property type="molecule type" value="Genomic_DNA"/>
</dbReference>
<feature type="transmembrane region" description="Helical" evidence="1">
    <location>
        <begin position="83"/>
        <end position="103"/>
    </location>
</feature>
<feature type="transmembrane region" description="Helical" evidence="1">
    <location>
        <begin position="40"/>
        <end position="62"/>
    </location>
</feature>
<reference evidence="2" key="1">
    <citation type="submission" date="2021-05" db="EMBL/GenBank/DDBJ databases">
        <authorList>
            <person name="Pietrasiak N."/>
            <person name="Ward R."/>
            <person name="Stajich J.E."/>
            <person name="Kurbessoian T."/>
        </authorList>
    </citation>
    <scope>NUCLEOTIDE SEQUENCE</scope>
    <source>
        <strain evidence="2">UHER 2000/2452</strain>
    </source>
</reference>
<keyword evidence="1" id="KW-0812">Transmembrane</keyword>
<dbReference type="AlphaFoldDB" id="A0A951QDJ7"/>
<evidence type="ECO:0000313" key="3">
    <source>
        <dbReference type="Proteomes" id="UP000757435"/>
    </source>
</evidence>
<name>A0A951QDJ7_9CYAN</name>
<accession>A0A951QDJ7</accession>
<evidence type="ECO:0000313" key="2">
    <source>
        <dbReference type="EMBL" id="MBW4659911.1"/>
    </source>
</evidence>
<evidence type="ECO:0000256" key="1">
    <source>
        <dbReference type="SAM" id="Phobius"/>
    </source>
</evidence>